<comment type="caution">
    <text evidence="1">The sequence shown here is derived from an EMBL/GenBank/DDBJ whole genome shotgun (WGS) entry which is preliminary data.</text>
</comment>
<protein>
    <submittedName>
        <fullName evidence="1">Uncharacterized protein</fullName>
    </submittedName>
</protein>
<keyword evidence="2" id="KW-1185">Reference proteome</keyword>
<dbReference type="EMBL" id="BAABBN010000004">
    <property type="protein sequence ID" value="GAA3921882.1"/>
    <property type="molecule type" value="Genomic_DNA"/>
</dbReference>
<proteinExistence type="predicted"/>
<accession>A0ABP7MII2</accession>
<reference evidence="2" key="1">
    <citation type="journal article" date="2019" name="Int. J. Syst. Evol. Microbiol.">
        <title>The Global Catalogue of Microorganisms (GCM) 10K type strain sequencing project: providing services to taxonomists for standard genome sequencing and annotation.</title>
        <authorList>
            <consortium name="The Broad Institute Genomics Platform"/>
            <consortium name="The Broad Institute Genome Sequencing Center for Infectious Disease"/>
            <person name="Wu L."/>
            <person name="Ma J."/>
        </authorList>
    </citation>
    <scope>NUCLEOTIDE SEQUENCE [LARGE SCALE GENOMIC DNA]</scope>
    <source>
        <strain evidence="2">JCM 17551</strain>
    </source>
</reference>
<name>A0ABP7MII2_9GAMM</name>
<evidence type="ECO:0000313" key="1">
    <source>
        <dbReference type="EMBL" id="GAA3921882.1"/>
    </source>
</evidence>
<dbReference type="Proteomes" id="UP001501565">
    <property type="component" value="Unassembled WGS sequence"/>
</dbReference>
<evidence type="ECO:0000313" key="2">
    <source>
        <dbReference type="Proteomes" id="UP001501565"/>
    </source>
</evidence>
<gene>
    <name evidence="1" type="ORF">GCM10022277_17270</name>
</gene>
<dbReference type="RefSeq" id="WP_344797529.1">
    <property type="nucleotide sequence ID" value="NZ_BAABBN010000004.1"/>
</dbReference>
<sequence>MSECSIELCFQPNNEQWEAALKTVPKTPEIHQLPDAWWQLMERTRSSVWQTLLERSKNRSRPCIEGWSNNEGILCLDLYSGEEGFDVARAMVEVLHCAGCQKIQAVVYDDECEYIIDDEGTKYPIGMQFLISPSGELVEKDYPEVEYEYV</sequence>
<organism evidence="1 2">
    <name type="scientific">Litoribacillus peritrichatus</name>
    <dbReference type="NCBI Taxonomy" id="718191"/>
    <lineage>
        <taxon>Bacteria</taxon>
        <taxon>Pseudomonadati</taxon>
        <taxon>Pseudomonadota</taxon>
        <taxon>Gammaproteobacteria</taxon>
        <taxon>Oceanospirillales</taxon>
        <taxon>Oceanospirillaceae</taxon>
        <taxon>Litoribacillus</taxon>
    </lineage>
</organism>